<reference evidence="1 2" key="1">
    <citation type="submission" date="2016-10" db="EMBL/GenBank/DDBJ databases">
        <authorList>
            <person name="de Groot N.N."/>
        </authorList>
    </citation>
    <scope>NUCLEOTIDE SEQUENCE [LARGE SCALE GENOMIC DNA]</scope>
    <source>
        <strain evidence="1 2">DSM 23399</strain>
    </source>
</reference>
<dbReference type="Proteomes" id="UP000198790">
    <property type="component" value="Unassembled WGS sequence"/>
</dbReference>
<dbReference type="AlphaFoldDB" id="A0A1I1BD92"/>
<accession>A0A1I1BD92</accession>
<evidence type="ECO:0008006" key="3">
    <source>
        <dbReference type="Google" id="ProtNLM"/>
    </source>
</evidence>
<dbReference type="EMBL" id="FOKK01000012">
    <property type="protein sequence ID" value="SFB47606.1"/>
    <property type="molecule type" value="Genomic_DNA"/>
</dbReference>
<dbReference type="STRING" id="237018.SAMN04489723_11266"/>
<gene>
    <name evidence="1" type="ORF">SAMN04489723_11266</name>
</gene>
<dbReference type="SUPFAM" id="SSF55961">
    <property type="entry name" value="Bet v1-like"/>
    <property type="match status" value="1"/>
</dbReference>
<keyword evidence="2" id="KW-1185">Reference proteome</keyword>
<protein>
    <recommendedName>
        <fullName evidence="3">DUF1990 domain-containing protein</fullName>
    </recommendedName>
</protein>
<name>A0A1I1BD92_9BACT</name>
<proteinExistence type="predicted"/>
<organism evidence="1 2">
    <name type="scientific">Algoriphagus aquimarinus</name>
    <dbReference type="NCBI Taxonomy" id="237018"/>
    <lineage>
        <taxon>Bacteria</taxon>
        <taxon>Pseudomonadati</taxon>
        <taxon>Bacteroidota</taxon>
        <taxon>Cytophagia</taxon>
        <taxon>Cytophagales</taxon>
        <taxon>Cyclobacteriaceae</taxon>
        <taxon>Algoriphagus</taxon>
    </lineage>
</organism>
<sequence length="233" mass="27003">MMDKIYQIFIKSPLLWPNGWVIVSLSLYLKTNRKRESIQPMQEITTEKIVDSDLDIANLKSICHQEMDSNYHEHLETYIYDEDFDSVWDSYVNISPEKAWGGKMVRFKQLYSRINGEEVFPGQVYTGGIGVGQVILLTLHVFSGAVKLVVGHEVKEVNKKNHLIKICYLENSKSEGSQLIRFKTLPNGKTEVSHKTFYRSGSMFRDKFIYPYFHTKAINEFHGNVRSLILSKI</sequence>
<evidence type="ECO:0000313" key="1">
    <source>
        <dbReference type="EMBL" id="SFB47606.1"/>
    </source>
</evidence>
<evidence type="ECO:0000313" key="2">
    <source>
        <dbReference type="Proteomes" id="UP000198790"/>
    </source>
</evidence>